<feature type="compositionally biased region" description="Basic and acidic residues" evidence="1">
    <location>
        <begin position="152"/>
        <end position="178"/>
    </location>
</feature>
<dbReference type="EMBL" id="BPLR01019164">
    <property type="protein sequence ID" value="GIZ04896.1"/>
    <property type="molecule type" value="Genomic_DNA"/>
</dbReference>
<name>A0AAV4YFU1_CAEEX</name>
<evidence type="ECO:0000313" key="2">
    <source>
        <dbReference type="EMBL" id="GIZ04896.1"/>
    </source>
</evidence>
<sequence length="455" mass="51932">MYEVQEDNDTLILNIPDMDRLKNEDINKIAKPSLKLGGNSFIPVTWKFNQISGDTKVVEIEKRLKNAQGGGDIFYVGDKPDTWEEERKMFKSYVKLDSRDILGNMSDKNSSSNSSSGVPTFERLELFVSASADARGKTQPDVPKYQYTRNEAVSKGHQQETFKKKVSKRESSSRHNTENHQNTNTIPKYQSSKHQNANKEANKSKSQENDEFSNLNQQTKSKFNILNWMWHKKPDATHNEENDKEFMKSDGKEGKRSKLHHENAHEESSGESVLSVIGEKIKQAFHCPVKFKRWTEEESDSGGESASRWKRPRKWGRKLKKQKTEERTKDLNGELESIISYEADMSADEGSLKPAPEKLKTIVATGEVKEIDEMLVGHEWGRVYSLYPPKMAEDREVSFADMGDNMNSESCVDVGKSSSMRSLEREIGKSINKAEHVIRKGKPLSGDPLRMKKNF</sequence>
<evidence type="ECO:0000313" key="3">
    <source>
        <dbReference type="Proteomes" id="UP001054945"/>
    </source>
</evidence>
<feature type="region of interest" description="Disordered" evidence="1">
    <location>
        <begin position="234"/>
        <end position="272"/>
    </location>
</feature>
<comment type="caution">
    <text evidence="2">The sequence shown here is derived from an EMBL/GenBank/DDBJ whole genome shotgun (WGS) entry which is preliminary data.</text>
</comment>
<feature type="region of interest" description="Disordered" evidence="1">
    <location>
        <begin position="295"/>
        <end position="328"/>
    </location>
</feature>
<evidence type="ECO:0000256" key="1">
    <source>
        <dbReference type="SAM" id="MobiDB-lite"/>
    </source>
</evidence>
<feature type="region of interest" description="Disordered" evidence="1">
    <location>
        <begin position="135"/>
        <end position="216"/>
    </location>
</feature>
<gene>
    <name evidence="2" type="ORF">CEXT_319911</name>
</gene>
<keyword evidence="3" id="KW-1185">Reference proteome</keyword>
<protein>
    <submittedName>
        <fullName evidence="2">Uncharacterized protein</fullName>
    </submittedName>
</protein>
<dbReference type="AlphaFoldDB" id="A0AAV4YFU1"/>
<feature type="compositionally biased region" description="Polar residues" evidence="1">
    <location>
        <begin position="179"/>
        <end position="199"/>
    </location>
</feature>
<feature type="compositionally biased region" description="Basic and acidic residues" evidence="1">
    <location>
        <begin position="234"/>
        <end position="268"/>
    </location>
</feature>
<feature type="compositionally biased region" description="Basic residues" evidence="1">
    <location>
        <begin position="308"/>
        <end position="321"/>
    </location>
</feature>
<proteinExistence type="predicted"/>
<reference evidence="2 3" key="1">
    <citation type="submission" date="2021-06" db="EMBL/GenBank/DDBJ databases">
        <title>Caerostris extrusa draft genome.</title>
        <authorList>
            <person name="Kono N."/>
            <person name="Arakawa K."/>
        </authorList>
    </citation>
    <scope>NUCLEOTIDE SEQUENCE [LARGE SCALE GENOMIC DNA]</scope>
</reference>
<organism evidence="2 3">
    <name type="scientific">Caerostris extrusa</name>
    <name type="common">Bark spider</name>
    <name type="synonym">Caerostris bankana</name>
    <dbReference type="NCBI Taxonomy" id="172846"/>
    <lineage>
        <taxon>Eukaryota</taxon>
        <taxon>Metazoa</taxon>
        <taxon>Ecdysozoa</taxon>
        <taxon>Arthropoda</taxon>
        <taxon>Chelicerata</taxon>
        <taxon>Arachnida</taxon>
        <taxon>Araneae</taxon>
        <taxon>Araneomorphae</taxon>
        <taxon>Entelegynae</taxon>
        <taxon>Araneoidea</taxon>
        <taxon>Araneidae</taxon>
        <taxon>Caerostris</taxon>
    </lineage>
</organism>
<accession>A0AAV4YFU1</accession>
<dbReference type="Proteomes" id="UP001054945">
    <property type="component" value="Unassembled WGS sequence"/>
</dbReference>